<reference evidence="2" key="1">
    <citation type="journal article" date="2021" name="PeerJ">
        <title>Extensive microbial diversity within the chicken gut microbiome revealed by metagenomics and culture.</title>
        <authorList>
            <person name="Gilroy R."/>
            <person name="Ravi A."/>
            <person name="Getino M."/>
            <person name="Pursley I."/>
            <person name="Horton D.L."/>
            <person name="Alikhan N.F."/>
            <person name="Baker D."/>
            <person name="Gharbi K."/>
            <person name="Hall N."/>
            <person name="Watson M."/>
            <person name="Adriaenssens E.M."/>
            <person name="Foster-Nyarko E."/>
            <person name="Jarju S."/>
            <person name="Secka A."/>
            <person name="Antonio M."/>
            <person name="Oren A."/>
            <person name="Chaudhuri R.R."/>
            <person name="La Ragione R."/>
            <person name="Hildebrand F."/>
            <person name="Pallen M.J."/>
        </authorList>
    </citation>
    <scope>NUCLEOTIDE SEQUENCE</scope>
    <source>
        <strain evidence="2">CHK187-11901</strain>
    </source>
</reference>
<dbReference type="EMBL" id="DWWM01000042">
    <property type="protein sequence ID" value="HJC36754.1"/>
    <property type="molecule type" value="Genomic_DNA"/>
</dbReference>
<feature type="transmembrane region" description="Helical" evidence="1">
    <location>
        <begin position="30"/>
        <end position="47"/>
    </location>
</feature>
<proteinExistence type="predicted"/>
<gene>
    <name evidence="2" type="ORF">H9702_06450</name>
</gene>
<keyword evidence="1" id="KW-0812">Transmembrane</keyword>
<accession>A0A9D2NRS6</accession>
<feature type="transmembrane region" description="Helical" evidence="1">
    <location>
        <begin position="83"/>
        <end position="102"/>
    </location>
</feature>
<comment type="caution">
    <text evidence="2">The sequence shown here is derived from an EMBL/GenBank/DDBJ whole genome shotgun (WGS) entry which is preliminary data.</text>
</comment>
<evidence type="ECO:0000313" key="3">
    <source>
        <dbReference type="Proteomes" id="UP000823896"/>
    </source>
</evidence>
<feature type="transmembrane region" description="Helical" evidence="1">
    <location>
        <begin position="108"/>
        <end position="129"/>
    </location>
</feature>
<dbReference type="PANTHER" id="PTHR34989">
    <property type="entry name" value="PROTEIN HDED"/>
    <property type="match status" value="1"/>
</dbReference>
<keyword evidence="1" id="KW-0472">Membrane</keyword>
<feature type="transmembrane region" description="Helical" evidence="1">
    <location>
        <begin position="167"/>
        <end position="190"/>
    </location>
</feature>
<dbReference type="InterPro" id="IPR052712">
    <property type="entry name" value="Acid_resist_chaperone_HdeD"/>
</dbReference>
<reference evidence="2" key="2">
    <citation type="submission" date="2021-04" db="EMBL/GenBank/DDBJ databases">
        <authorList>
            <person name="Gilroy R."/>
        </authorList>
    </citation>
    <scope>NUCLEOTIDE SEQUENCE</scope>
    <source>
        <strain evidence="2">CHK187-11901</strain>
    </source>
</reference>
<dbReference type="InterPro" id="IPR005325">
    <property type="entry name" value="DUF308_memb"/>
</dbReference>
<dbReference type="GO" id="GO:0005886">
    <property type="term" value="C:plasma membrane"/>
    <property type="evidence" value="ECO:0007669"/>
    <property type="project" value="TreeGrafter"/>
</dbReference>
<sequence>MRWFNGSDDYIREYVSCWNRELRKKRITNVLAALVLIAAGVLCVLFPADVYQVVQWIVGGVLILYALFEIVDYFSMTDYFRDMMLLPIALIALMLGIVFIMAPPYLGAVAVVFLSAVVLLFSGAQKLSMASRLRYFRITHAYSMTFCGVLSVIAALLLFIMPMAGVMMLNLMIAAFLIVSGALLLIEAICMRKINL</sequence>
<dbReference type="AlphaFoldDB" id="A0A9D2NRS6"/>
<evidence type="ECO:0000256" key="1">
    <source>
        <dbReference type="SAM" id="Phobius"/>
    </source>
</evidence>
<dbReference type="PANTHER" id="PTHR34989:SF1">
    <property type="entry name" value="PROTEIN HDED"/>
    <property type="match status" value="1"/>
</dbReference>
<feature type="transmembrane region" description="Helical" evidence="1">
    <location>
        <begin position="141"/>
        <end position="161"/>
    </location>
</feature>
<evidence type="ECO:0000313" key="2">
    <source>
        <dbReference type="EMBL" id="HJC36754.1"/>
    </source>
</evidence>
<keyword evidence="1" id="KW-1133">Transmembrane helix</keyword>
<name>A0A9D2NRS6_9FIRM</name>
<dbReference type="Pfam" id="PF03729">
    <property type="entry name" value="DUF308"/>
    <property type="match status" value="2"/>
</dbReference>
<organism evidence="2 3">
    <name type="scientific">Candidatus Merdibacter merdavium</name>
    <dbReference type="NCBI Taxonomy" id="2838692"/>
    <lineage>
        <taxon>Bacteria</taxon>
        <taxon>Bacillati</taxon>
        <taxon>Bacillota</taxon>
        <taxon>Erysipelotrichia</taxon>
        <taxon>Erysipelotrichales</taxon>
        <taxon>Erysipelotrichaceae</taxon>
        <taxon>Merdibacter</taxon>
    </lineage>
</organism>
<feature type="transmembrane region" description="Helical" evidence="1">
    <location>
        <begin position="53"/>
        <end position="71"/>
    </location>
</feature>
<dbReference type="Proteomes" id="UP000823896">
    <property type="component" value="Unassembled WGS sequence"/>
</dbReference>
<protein>
    <submittedName>
        <fullName evidence="2">DUF308 domain-containing protein</fullName>
    </submittedName>
</protein>